<dbReference type="InterPro" id="IPR023296">
    <property type="entry name" value="Glyco_hydro_beta-prop_sf"/>
</dbReference>
<evidence type="ECO:0000256" key="3">
    <source>
        <dbReference type="ARBA" id="ARBA00023295"/>
    </source>
</evidence>
<dbReference type="InterPro" id="IPR001362">
    <property type="entry name" value="Glyco_hydro_32"/>
</dbReference>
<dbReference type="Proteomes" id="UP000250140">
    <property type="component" value="Unassembled WGS sequence"/>
</dbReference>
<keyword evidence="3 4" id="KW-0326">Glycosidase</keyword>
<dbReference type="GO" id="GO:0004575">
    <property type="term" value="F:sucrose alpha-glucosidase activity"/>
    <property type="evidence" value="ECO:0007669"/>
    <property type="project" value="TreeGrafter"/>
</dbReference>
<proteinExistence type="inferred from homology"/>
<dbReference type="PANTHER" id="PTHR42800">
    <property type="entry name" value="EXOINULINASE INUD (AFU_ORTHOLOGUE AFUA_5G00480)"/>
    <property type="match status" value="1"/>
</dbReference>
<feature type="domain" description="Glycosyl hydrolase family 32 C-terminal" evidence="7">
    <location>
        <begin position="453"/>
        <end position="590"/>
    </location>
</feature>
<dbReference type="CDD" id="cd18621">
    <property type="entry name" value="GH32_XdINV-like"/>
    <property type="match status" value="1"/>
</dbReference>
<evidence type="ECO:0000256" key="5">
    <source>
        <dbReference type="SAM" id="SignalP"/>
    </source>
</evidence>
<accession>A0A8E2F198</accession>
<name>A0A8E2F198_9PEZI</name>
<feature type="domain" description="Glycosyl hydrolase family 32 N-terminal" evidence="6">
    <location>
        <begin position="45"/>
        <end position="393"/>
    </location>
</feature>
<evidence type="ECO:0000256" key="1">
    <source>
        <dbReference type="ARBA" id="ARBA00009902"/>
    </source>
</evidence>
<dbReference type="Pfam" id="PF00251">
    <property type="entry name" value="Glyco_hydro_32N"/>
    <property type="match status" value="1"/>
</dbReference>
<gene>
    <name evidence="8" type="ORF">AOQ84DRAFT_318432</name>
</gene>
<keyword evidence="2 4" id="KW-0378">Hydrolase</keyword>
<dbReference type="GO" id="GO:0005737">
    <property type="term" value="C:cytoplasm"/>
    <property type="evidence" value="ECO:0007669"/>
    <property type="project" value="TreeGrafter"/>
</dbReference>
<dbReference type="SMART" id="SM00640">
    <property type="entry name" value="Glyco_32"/>
    <property type="match status" value="1"/>
</dbReference>
<sequence>MWSAIPFLGVALLTFSAAYAQGLDDTTIEAMGNNSLFTRWRPRSHFIAPAGWMNDPCGSMYDPHRDIYHLFYQWHPNHINWGNISWGHATSKDLITWTDVGGWQDQQAQALGTGSVGTYNGLGIFSGTAQPVNIHGEQDGTLLAFYTSVSELPTGYAIPYMKGTESQSLAFSTDGGITWEEYQDNPIITNPPDGWNITGWRDPFFEPWPAMDALLGQSTPHYYAVFGSGIKSVGPRIPFYSAPASDLTKWTFLGALWEPADNTSLGTVLETGSYGFNFEVSGFFSLEDSKGDLHYFVNMGTEGGNVSFHESSHWALWNEGIVTRRANGSAQFTPISGGAGDWGLLYAMTSFNDTKHNRRVQWGWAPEDEGNFALTQQGYQGCFALPRELFVHTTTGLINADGQLITLGNSHVTEQSGGTFTATTLGNRPLPDVVVGIREGSTSKTYSMGKCSSSETLAAGSSHMELVATFSNFSGAAGLTVAASPDGEEYTHIYFDPSSYTINVDRAHSSTITEFPNSTVVGYFYPYTSKTGGTESITMNVFLDGSLLEVYVNDRFALTTRIYPSRTDSTSFGVFVASSANVNVVEVSTWVGLMNVFPDRPLNSSSKLVFDTAAETNNYTWWTGS</sequence>
<dbReference type="OrthoDB" id="202537at2759"/>
<dbReference type="Pfam" id="PF08244">
    <property type="entry name" value="Glyco_hydro_32C"/>
    <property type="match status" value="1"/>
</dbReference>
<evidence type="ECO:0000313" key="9">
    <source>
        <dbReference type="Proteomes" id="UP000250140"/>
    </source>
</evidence>
<organism evidence="8 9">
    <name type="scientific">Glonium stellatum</name>
    <dbReference type="NCBI Taxonomy" id="574774"/>
    <lineage>
        <taxon>Eukaryota</taxon>
        <taxon>Fungi</taxon>
        <taxon>Dikarya</taxon>
        <taxon>Ascomycota</taxon>
        <taxon>Pezizomycotina</taxon>
        <taxon>Dothideomycetes</taxon>
        <taxon>Pleosporomycetidae</taxon>
        <taxon>Gloniales</taxon>
        <taxon>Gloniaceae</taxon>
        <taxon>Glonium</taxon>
    </lineage>
</organism>
<comment type="similarity">
    <text evidence="1 4">Belongs to the glycosyl hydrolase 32 family.</text>
</comment>
<evidence type="ECO:0000313" key="8">
    <source>
        <dbReference type="EMBL" id="OCL08423.1"/>
    </source>
</evidence>
<dbReference type="SUPFAM" id="SSF49899">
    <property type="entry name" value="Concanavalin A-like lectins/glucanases"/>
    <property type="match status" value="1"/>
</dbReference>
<dbReference type="Gene3D" id="2.60.120.560">
    <property type="entry name" value="Exo-inulinase, domain 1"/>
    <property type="match status" value="1"/>
</dbReference>
<dbReference type="GO" id="GO:0005987">
    <property type="term" value="P:sucrose catabolic process"/>
    <property type="evidence" value="ECO:0007669"/>
    <property type="project" value="TreeGrafter"/>
</dbReference>
<evidence type="ECO:0000256" key="2">
    <source>
        <dbReference type="ARBA" id="ARBA00022801"/>
    </source>
</evidence>
<dbReference type="AlphaFoldDB" id="A0A8E2F198"/>
<dbReference type="InterPro" id="IPR013189">
    <property type="entry name" value="Glyco_hydro_32_C"/>
</dbReference>
<dbReference type="Gene3D" id="2.115.10.20">
    <property type="entry name" value="Glycosyl hydrolase domain, family 43"/>
    <property type="match status" value="1"/>
</dbReference>
<feature type="chain" id="PRO_5034518430" evidence="5">
    <location>
        <begin position="21"/>
        <end position="625"/>
    </location>
</feature>
<keyword evidence="5" id="KW-0732">Signal</keyword>
<dbReference type="InterPro" id="IPR013320">
    <property type="entry name" value="ConA-like_dom_sf"/>
</dbReference>
<dbReference type="EMBL" id="KV749661">
    <property type="protein sequence ID" value="OCL08423.1"/>
    <property type="molecule type" value="Genomic_DNA"/>
</dbReference>
<dbReference type="InterPro" id="IPR013148">
    <property type="entry name" value="Glyco_hydro_32_N"/>
</dbReference>
<evidence type="ECO:0000259" key="6">
    <source>
        <dbReference type="Pfam" id="PF00251"/>
    </source>
</evidence>
<feature type="signal peptide" evidence="5">
    <location>
        <begin position="1"/>
        <end position="20"/>
    </location>
</feature>
<evidence type="ECO:0000259" key="7">
    <source>
        <dbReference type="Pfam" id="PF08244"/>
    </source>
</evidence>
<reference evidence="8 9" key="1">
    <citation type="journal article" date="2016" name="Nat. Commun.">
        <title>Ectomycorrhizal ecology is imprinted in the genome of the dominant symbiotic fungus Cenococcum geophilum.</title>
        <authorList>
            <consortium name="DOE Joint Genome Institute"/>
            <person name="Peter M."/>
            <person name="Kohler A."/>
            <person name="Ohm R.A."/>
            <person name="Kuo A."/>
            <person name="Krutzmann J."/>
            <person name="Morin E."/>
            <person name="Arend M."/>
            <person name="Barry K.W."/>
            <person name="Binder M."/>
            <person name="Choi C."/>
            <person name="Clum A."/>
            <person name="Copeland A."/>
            <person name="Grisel N."/>
            <person name="Haridas S."/>
            <person name="Kipfer T."/>
            <person name="LaButti K."/>
            <person name="Lindquist E."/>
            <person name="Lipzen A."/>
            <person name="Maire R."/>
            <person name="Meier B."/>
            <person name="Mihaltcheva S."/>
            <person name="Molinier V."/>
            <person name="Murat C."/>
            <person name="Poggeler S."/>
            <person name="Quandt C.A."/>
            <person name="Sperisen C."/>
            <person name="Tritt A."/>
            <person name="Tisserant E."/>
            <person name="Crous P.W."/>
            <person name="Henrissat B."/>
            <person name="Nehls U."/>
            <person name="Egli S."/>
            <person name="Spatafora J.W."/>
            <person name="Grigoriev I.V."/>
            <person name="Martin F.M."/>
        </authorList>
    </citation>
    <scope>NUCLEOTIDE SEQUENCE [LARGE SCALE GENOMIC DNA]</scope>
    <source>
        <strain evidence="8 9">CBS 207.34</strain>
    </source>
</reference>
<evidence type="ECO:0000256" key="4">
    <source>
        <dbReference type="RuleBase" id="RU362110"/>
    </source>
</evidence>
<protein>
    <submittedName>
        <fullName evidence="8">Glycoside hydrolase family 32 protein</fullName>
    </submittedName>
</protein>
<dbReference type="SUPFAM" id="SSF75005">
    <property type="entry name" value="Arabinanase/levansucrase/invertase"/>
    <property type="match status" value="1"/>
</dbReference>
<dbReference type="PANTHER" id="PTHR42800:SF3">
    <property type="entry name" value="GLYCOSYL HYDROLASE FAMILY 32 N-TERMINAL DOMAIN-CONTAINING PROTEIN"/>
    <property type="match status" value="1"/>
</dbReference>
<keyword evidence="9" id="KW-1185">Reference proteome</keyword>